<evidence type="ECO:0000256" key="13">
    <source>
        <dbReference type="SAM" id="MobiDB-lite"/>
    </source>
</evidence>
<evidence type="ECO:0000256" key="3">
    <source>
        <dbReference type="ARBA" id="ARBA00022716"/>
    </source>
</evidence>
<dbReference type="InterPro" id="IPR036236">
    <property type="entry name" value="Znf_C2H2_sf"/>
</dbReference>
<feature type="domain" description="C2H2-type" evidence="14">
    <location>
        <begin position="339"/>
        <end position="369"/>
    </location>
</feature>
<feature type="compositionally biased region" description="Low complexity" evidence="13">
    <location>
        <begin position="1242"/>
        <end position="1261"/>
    </location>
</feature>
<evidence type="ECO:0000259" key="14">
    <source>
        <dbReference type="PROSITE" id="PS50157"/>
    </source>
</evidence>
<keyword evidence="8" id="KW-0805">Transcription regulation</keyword>
<dbReference type="EMBL" id="JAPTSV010000014">
    <property type="protein sequence ID" value="KAJ1520731.1"/>
    <property type="molecule type" value="Genomic_DNA"/>
</dbReference>
<evidence type="ECO:0000256" key="9">
    <source>
        <dbReference type="ARBA" id="ARBA00023125"/>
    </source>
</evidence>
<dbReference type="Pfam" id="PF00096">
    <property type="entry name" value="zf-C2H2"/>
    <property type="match status" value="2"/>
</dbReference>
<feature type="region of interest" description="Disordered" evidence="13">
    <location>
        <begin position="935"/>
        <end position="1017"/>
    </location>
</feature>
<feature type="region of interest" description="Disordered" evidence="13">
    <location>
        <begin position="36"/>
        <end position="60"/>
    </location>
</feature>
<dbReference type="InterPro" id="IPR056436">
    <property type="entry name" value="Znf-C2H2_ZIC1-5/GLI1-3-like"/>
</dbReference>
<dbReference type="PROSITE" id="PS00028">
    <property type="entry name" value="ZINC_FINGER_C2H2_1"/>
    <property type="match status" value="3"/>
</dbReference>
<evidence type="ECO:0000256" key="6">
    <source>
        <dbReference type="ARBA" id="ARBA00022771"/>
    </source>
</evidence>
<reference evidence="15" key="1">
    <citation type="submission" date="2022-12" db="EMBL/GenBank/DDBJ databases">
        <title>Chromosome-level genome assembly of the bean flower thrips Megalurothrips usitatus.</title>
        <authorList>
            <person name="Ma L."/>
            <person name="Liu Q."/>
            <person name="Li H."/>
            <person name="Cai W."/>
        </authorList>
    </citation>
    <scope>NUCLEOTIDE SEQUENCE</scope>
    <source>
        <strain evidence="15">Cailab_2022a</strain>
    </source>
</reference>
<keyword evidence="6 12" id="KW-0863">Zinc-finger</keyword>
<feature type="compositionally biased region" description="Polar residues" evidence="13">
    <location>
        <begin position="438"/>
        <end position="447"/>
    </location>
</feature>
<keyword evidence="4" id="KW-0479">Metal-binding</keyword>
<dbReference type="FunFam" id="3.30.160.60:FF:000048">
    <property type="entry name" value="GLI family zinc finger 3"/>
    <property type="match status" value="1"/>
</dbReference>
<feature type="region of interest" description="Disordered" evidence="13">
    <location>
        <begin position="175"/>
        <end position="232"/>
    </location>
</feature>
<keyword evidence="9" id="KW-0238">DNA-binding</keyword>
<gene>
    <name evidence="15" type="ORF">ONE63_003826</name>
</gene>
<dbReference type="SMART" id="SM00355">
    <property type="entry name" value="ZnF_C2H2"/>
    <property type="match status" value="5"/>
</dbReference>
<feature type="region of interest" description="Disordered" evidence="13">
    <location>
        <begin position="843"/>
        <end position="908"/>
    </location>
</feature>
<evidence type="ECO:0000256" key="8">
    <source>
        <dbReference type="ARBA" id="ARBA00023015"/>
    </source>
</evidence>
<feature type="region of interest" description="Disordered" evidence="13">
    <location>
        <begin position="401"/>
        <end position="471"/>
    </location>
</feature>
<dbReference type="InterPro" id="IPR043359">
    <property type="entry name" value="GLI-like"/>
</dbReference>
<feature type="compositionally biased region" description="Low complexity" evidence="13">
    <location>
        <begin position="980"/>
        <end position="1001"/>
    </location>
</feature>
<dbReference type="GO" id="GO:0000978">
    <property type="term" value="F:RNA polymerase II cis-regulatory region sequence-specific DNA binding"/>
    <property type="evidence" value="ECO:0007669"/>
    <property type="project" value="TreeGrafter"/>
</dbReference>
<feature type="region of interest" description="Disordered" evidence="13">
    <location>
        <begin position="1109"/>
        <end position="1184"/>
    </location>
</feature>
<keyword evidence="11" id="KW-0539">Nucleus</keyword>
<dbReference type="PANTHER" id="PTHR45718:SF4">
    <property type="entry name" value="TRANSCRIPTIONAL ACTIVATOR CUBITUS INTERRUPTUS"/>
    <property type="match status" value="1"/>
</dbReference>
<name>A0AAV7XAT0_9NEOP</name>
<feature type="compositionally biased region" description="Low complexity" evidence="13">
    <location>
        <begin position="1164"/>
        <end position="1174"/>
    </location>
</feature>
<feature type="compositionally biased region" description="Gly residues" evidence="13">
    <location>
        <begin position="875"/>
        <end position="890"/>
    </location>
</feature>
<feature type="region of interest" description="Disordered" evidence="13">
    <location>
        <begin position="583"/>
        <end position="710"/>
    </location>
</feature>
<evidence type="ECO:0000313" key="15">
    <source>
        <dbReference type="EMBL" id="KAJ1520731.1"/>
    </source>
</evidence>
<keyword evidence="16" id="KW-1185">Reference proteome</keyword>
<feature type="compositionally biased region" description="Polar residues" evidence="13">
    <location>
        <begin position="1075"/>
        <end position="1085"/>
    </location>
</feature>
<dbReference type="Proteomes" id="UP001075354">
    <property type="component" value="Chromosome 14"/>
</dbReference>
<evidence type="ECO:0000256" key="7">
    <source>
        <dbReference type="ARBA" id="ARBA00022833"/>
    </source>
</evidence>
<dbReference type="GO" id="GO:0000981">
    <property type="term" value="F:DNA-binding transcription factor activity, RNA polymerase II-specific"/>
    <property type="evidence" value="ECO:0007669"/>
    <property type="project" value="TreeGrafter"/>
</dbReference>
<dbReference type="GO" id="GO:0140297">
    <property type="term" value="F:DNA-binding transcription factor binding"/>
    <property type="evidence" value="ECO:0007669"/>
    <property type="project" value="UniProtKB-ARBA"/>
</dbReference>
<keyword evidence="3" id="KW-0709">Segmentation polarity protein</keyword>
<proteinExistence type="inferred from homology"/>
<accession>A0AAV7XAT0</accession>
<dbReference type="FunFam" id="3.30.160.60:FF:000036">
    <property type="entry name" value="GLI family zinc finger 3"/>
    <property type="match status" value="1"/>
</dbReference>
<protein>
    <recommendedName>
        <fullName evidence="14">C2H2-type domain-containing protein</fullName>
    </recommendedName>
</protein>
<feature type="compositionally biased region" description="Low complexity" evidence="13">
    <location>
        <begin position="626"/>
        <end position="646"/>
    </location>
</feature>
<dbReference type="FunFam" id="3.30.160.60:FF:000031">
    <property type="entry name" value="GLI family zinc finger 3"/>
    <property type="match status" value="1"/>
</dbReference>
<feature type="region of interest" description="Disordered" evidence="13">
    <location>
        <begin position="1075"/>
        <end position="1097"/>
    </location>
</feature>
<feature type="compositionally biased region" description="Basic residues" evidence="13">
    <location>
        <begin position="854"/>
        <end position="865"/>
    </location>
</feature>
<feature type="domain" description="C2H2-type" evidence="14">
    <location>
        <begin position="370"/>
        <end position="395"/>
    </location>
</feature>
<dbReference type="Pfam" id="PF23561">
    <property type="entry name" value="zf-C2H2_15"/>
    <property type="match status" value="1"/>
</dbReference>
<evidence type="ECO:0000256" key="1">
    <source>
        <dbReference type="ARBA" id="ARBA00004123"/>
    </source>
</evidence>
<keyword evidence="7" id="KW-0862">Zinc</keyword>
<dbReference type="GO" id="GO:0008270">
    <property type="term" value="F:zinc ion binding"/>
    <property type="evidence" value="ECO:0007669"/>
    <property type="project" value="UniProtKB-KW"/>
</dbReference>
<evidence type="ECO:0000256" key="11">
    <source>
        <dbReference type="ARBA" id="ARBA00023242"/>
    </source>
</evidence>
<dbReference type="GO" id="GO:0000122">
    <property type="term" value="P:negative regulation of transcription by RNA polymerase II"/>
    <property type="evidence" value="ECO:0007669"/>
    <property type="project" value="UniProtKB-ARBA"/>
</dbReference>
<keyword evidence="10" id="KW-0804">Transcription</keyword>
<feature type="region of interest" description="Disordered" evidence="13">
    <location>
        <begin position="1300"/>
        <end position="1355"/>
    </location>
</feature>
<comment type="similarity">
    <text evidence="2">Belongs to the GLI C2H2-type zinc-finger protein family.</text>
</comment>
<feature type="compositionally biased region" description="Low complexity" evidence="13">
    <location>
        <begin position="453"/>
        <end position="465"/>
    </location>
</feature>
<keyword evidence="3" id="KW-0217">Developmental protein</keyword>
<feature type="compositionally biased region" description="Gly residues" evidence="13">
    <location>
        <begin position="410"/>
        <end position="423"/>
    </location>
</feature>
<feature type="domain" description="C2H2-type" evidence="14">
    <location>
        <begin position="309"/>
        <end position="338"/>
    </location>
</feature>
<feature type="domain" description="C2H2-type" evidence="14">
    <location>
        <begin position="281"/>
        <end position="308"/>
    </location>
</feature>
<dbReference type="Gene3D" id="3.30.160.60">
    <property type="entry name" value="Classic Zinc Finger"/>
    <property type="match status" value="5"/>
</dbReference>
<dbReference type="SUPFAM" id="SSF57667">
    <property type="entry name" value="beta-beta-alpha zinc fingers"/>
    <property type="match status" value="3"/>
</dbReference>
<evidence type="ECO:0000256" key="5">
    <source>
        <dbReference type="ARBA" id="ARBA00022737"/>
    </source>
</evidence>
<dbReference type="GO" id="GO:0007367">
    <property type="term" value="P:segment polarity determination"/>
    <property type="evidence" value="ECO:0007669"/>
    <property type="project" value="UniProtKB-KW"/>
</dbReference>
<dbReference type="PANTHER" id="PTHR45718">
    <property type="entry name" value="TRANSCRIPTIONAL ACTIVATOR CUBITUS INTERRUPTUS"/>
    <property type="match status" value="1"/>
</dbReference>
<comment type="subcellular location">
    <subcellularLocation>
        <location evidence="1">Nucleus</location>
    </subcellularLocation>
</comment>
<sequence length="1376" mass="143911">MWPCVPGLGLPPDYLGSLQPPPSTLASTEFPFSLDGSRLASPRPGSIRQSRKRALSSSPYSDSFDINSMIRFSPNSLVSIAHGSRSSSASGSYGHLSAGAISPALSMHPGMAPHLQQLQEHLLRASSGRFQPLLPPLQGLHHAGAFGLPPHPLAAHLAAHKADMQLQLDKKLESPPVAGSVTAEADTSGHGAGMSPRRAHRIKRDSGSGASGGGSLALHHKNHPSPGGAECNDEPADDFIETFCHWRDCAAGNFPSQDELVKHINSDHIHANKKSFVCRWEECSREEKPFKAQYMLVVHMRRHTGEKPHKCTFEGCSKAYSRLENLKTHLRSHTGEKPYMCEFPGCSKAFSNASDRAKHQNRTHSNEKPYICKAPGCTKRYTDPSSLRKHVKTVHGADFYANKKHKGDGAGDMGDDGMGGMGLGALSPSRSEDLLSGKTASMSSPSVKSEEAGSPGQQGSPMGQQCSDVPVSDCNVTTSTANNSVSAVNRAAALALAEADEWAEADELELPELPVALRQAVGLGGGGGDAVAEVGGDRNARSRFKSRLHAKGLASPRHHGGGGGIGEINRRISDLKVEAGTTTTSGTHIMDLHARLAPPGTTSTATTTVPDNRRDSNSTVSTYYGSMRSADLASSRRSSGVSAISSHHPRGHLAAPGSLYDPISAGSSRRSSQLSCASTATPRHGQAPHGHAQGPGAGPGAGAPHHNQHHDLYSTSNLVLQTQNMSLQQSASMAWSPAPHHQPPATPSAHDSQGRRMSEPCRVGLAAPEPQQPPRPHSTLCLPMPLTGLAGLKQELHPNQEVALEEVGEGEMLESKLVIPDEMLQYLNQVADVPIFKNEEQSSCSYNTHSHPAAGHHHHHHHHQAQQRPSYAPGHGPGPGSGPGQHGHGQGMSYPRSMPSPGMCVQPSPAAAPAPCHGQCQCPGHGGCSVTAAPQGMPSPHHPPPVASPMSCASVPSPMSHCHSAHCQPSPQAPPPPPQSCHGYMPRSPARAPQQQPQDYMQYHHHHHHHPAPAPGRVNMCGHQQPMTSPAAGTPAPPFASMQHSSIHPSMLTARSSSAGSNTCYAPCNGNTQPHTHSPCSSQVLAPTPAPAAPPGLPHNTSASYYCGSNAGPAQMPPHQHPQHLQSVHGAGQAYPGYQNHGQPHNHGGAGCTGCANQQQHSVPQYHTQPQPQHQHQHQHQHSCANPCGPCACGPAATPGPGATGVAQTEIQCQDISQSTARQKAATAGVAAPGPNPGPAQGPGQAGQQPTPAAAATAPGTAAAAGAGAHIRGMRQDTYQRTLEYVQQCQNWADKGATGVAAAAPAGSEPVTSSTHPPKQPAGAPAPLNPPPAPAAPPAATAPAPPAPPQSNMVINDMTSSLTSLLEENRYFQMIQ</sequence>
<evidence type="ECO:0000256" key="4">
    <source>
        <dbReference type="ARBA" id="ARBA00022723"/>
    </source>
</evidence>
<evidence type="ECO:0000256" key="12">
    <source>
        <dbReference type="PROSITE-ProRule" id="PRU00042"/>
    </source>
</evidence>
<feature type="compositionally biased region" description="Pro residues" evidence="13">
    <location>
        <begin position="1327"/>
        <end position="1337"/>
    </location>
</feature>
<feature type="region of interest" description="Disordered" evidence="13">
    <location>
        <begin position="728"/>
        <end position="758"/>
    </location>
</feature>
<dbReference type="FunFam" id="3.30.160.60:FF:000019">
    <property type="entry name" value="GLI family zinc finger 3"/>
    <property type="match status" value="1"/>
</dbReference>
<feature type="compositionally biased region" description="Low complexity" evidence="13">
    <location>
        <begin position="664"/>
        <end position="692"/>
    </location>
</feature>
<feature type="region of interest" description="Disordered" evidence="13">
    <location>
        <begin position="1217"/>
        <end position="1261"/>
    </location>
</feature>
<dbReference type="InterPro" id="IPR013087">
    <property type="entry name" value="Znf_C2H2_type"/>
</dbReference>
<evidence type="ECO:0000256" key="2">
    <source>
        <dbReference type="ARBA" id="ARBA00010831"/>
    </source>
</evidence>
<organism evidence="15 16">
    <name type="scientific">Megalurothrips usitatus</name>
    <name type="common">bean blossom thrips</name>
    <dbReference type="NCBI Taxonomy" id="439358"/>
    <lineage>
        <taxon>Eukaryota</taxon>
        <taxon>Metazoa</taxon>
        <taxon>Ecdysozoa</taxon>
        <taxon>Arthropoda</taxon>
        <taxon>Hexapoda</taxon>
        <taxon>Insecta</taxon>
        <taxon>Pterygota</taxon>
        <taxon>Neoptera</taxon>
        <taxon>Paraneoptera</taxon>
        <taxon>Thysanoptera</taxon>
        <taxon>Terebrantia</taxon>
        <taxon>Thripoidea</taxon>
        <taxon>Thripidae</taxon>
        <taxon>Megalurothrips</taxon>
    </lineage>
</organism>
<evidence type="ECO:0000256" key="10">
    <source>
        <dbReference type="ARBA" id="ARBA00023163"/>
    </source>
</evidence>
<dbReference type="GO" id="GO:0005634">
    <property type="term" value="C:nucleus"/>
    <property type="evidence" value="ECO:0007669"/>
    <property type="project" value="UniProtKB-SubCell"/>
</dbReference>
<feature type="compositionally biased region" description="Pro residues" evidence="13">
    <location>
        <begin position="1088"/>
        <end position="1097"/>
    </location>
</feature>
<comment type="caution">
    <text evidence="15">The sequence shown here is derived from an EMBL/GenBank/DDBJ whole genome shotgun (WGS) entry which is preliminary data.</text>
</comment>
<evidence type="ECO:0000313" key="16">
    <source>
        <dbReference type="Proteomes" id="UP001075354"/>
    </source>
</evidence>
<keyword evidence="5" id="KW-0677">Repeat</keyword>
<dbReference type="PROSITE" id="PS50157">
    <property type="entry name" value="ZINC_FINGER_C2H2_2"/>
    <property type="match status" value="4"/>
</dbReference>